<organism evidence="9 10">
    <name type="scientific">Aspergillus fumigatiaffinis</name>
    <dbReference type="NCBI Taxonomy" id="340414"/>
    <lineage>
        <taxon>Eukaryota</taxon>
        <taxon>Fungi</taxon>
        <taxon>Dikarya</taxon>
        <taxon>Ascomycota</taxon>
        <taxon>Pezizomycotina</taxon>
        <taxon>Eurotiomycetes</taxon>
        <taxon>Eurotiomycetidae</taxon>
        <taxon>Eurotiales</taxon>
        <taxon>Aspergillaceae</taxon>
        <taxon>Aspergillus</taxon>
        <taxon>Aspergillus subgen. Fumigati</taxon>
    </lineage>
</organism>
<reference evidence="9" key="2">
    <citation type="submission" date="2020-04" db="EMBL/GenBank/DDBJ databases">
        <authorList>
            <person name="Santos R.A.C."/>
            <person name="Steenwyk J.L."/>
            <person name="Rivero-Menendez O."/>
            <person name="Mead M.E."/>
            <person name="Silva L.P."/>
            <person name="Bastos R.W."/>
            <person name="Alastruey-Izquierdo A."/>
            <person name="Goldman G.H."/>
            <person name="Rokas A."/>
        </authorList>
    </citation>
    <scope>NUCLEOTIDE SEQUENCE</scope>
    <source>
        <strain evidence="9">CNM-CM6805</strain>
    </source>
</reference>
<keyword evidence="7" id="KW-0325">Glycoprotein</keyword>
<sequence>MRSLLLIPLLFSMSQPVIGWGDVGHRAVAYLAEKYLTDQGSDLVNELLANDKGYDISDAATWADTIKWKRPYTRPWHYIVWDTAIPHKINGVKHNLKHNAEKEASARWADRLYERNRFRPMANECSNIRNPLKCVVQWAAESNWLICNFVLQKGIPWLEDHDLGGQYYKKAEPIVEEQILKAALRLAVWINTLAADRASSTEPLLVQNEL</sequence>
<dbReference type="Proteomes" id="UP000653565">
    <property type="component" value="Unassembled WGS sequence"/>
</dbReference>
<dbReference type="EMBL" id="JAAAPX010000155">
    <property type="protein sequence ID" value="KAF4228318.1"/>
    <property type="molecule type" value="Genomic_DNA"/>
</dbReference>
<dbReference type="GO" id="GO:0016788">
    <property type="term" value="F:hydrolase activity, acting on ester bonds"/>
    <property type="evidence" value="ECO:0007669"/>
    <property type="project" value="InterPro"/>
</dbReference>
<keyword evidence="8" id="KW-0732">Signal</keyword>
<comment type="caution">
    <text evidence="9">The sequence shown here is derived from an EMBL/GenBank/DDBJ whole genome shotgun (WGS) entry which is preliminary data.</text>
</comment>
<keyword evidence="10" id="KW-1185">Reference proteome</keyword>
<gene>
    <name evidence="9" type="ORF">CNMCM6805_002230</name>
</gene>
<dbReference type="PANTHER" id="PTHR33146:SF26">
    <property type="entry name" value="ENDONUCLEASE 4"/>
    <property type="match status" value="1"/>
</dbReference>
<protein>
    <submittedName>
        <fullName evidence="9">Uncharacterized protein</fullName>
    </submittedName>
</protein>
<feature type="chain" id="PRO_5044155055" evidence="8">
    <location>
        <begin position="20"/>
        <end position="210"/>
    </location>
</feature>
<evidence type="ECO:0000256" key="7">
    <source>
        <dbReference type="ARBA" id="ARBA00023180"/>
    </source>
</evidence>
<dbReference type="OrthoDB" id="441446at2759"/>
<evidence type="ECO:0000256" key="6">
    <source>
        <dbReference type="ARBA" id="ARBA00023157"/>
    </source>
</evidence>
<dbReference type="GO" id="GO:0046872">
    <property type="term" value="F:metal ion binding"/>
    <property type="evidence" value="ECO:0007669"/>
    <property type="project" value="UniProtKB-KW"/>
</dbReference>
<name>A0A8H4GU51_9EURO</name>
<dbReference type="CDD" id="cd11010">
    <property type="entry name" value="S1-P1_nuclease"/>
    <property type="match status" value="1"/>
</dbReference>
<dbReference type="InterPro" id="IPR008947">
    <property type="entry name" value="PLipase_C/P1_nuclease_dom_sf"/>
</dbReference>
<keyword evidence="3" id="KW-0479">Metal-binding</keyword>
<evidence type="ECO:0000256" key="4">
    <source>
        <dbReference type="ARBA" id="ARBA00022759"/>
    </source>
</evidence>
<keyword evidence="2" id="KW-0540">Nuclease</keyword>
<evidence type="ECO:0000256" key="2">
    <source>
        <dbReference type="ARBA" id="ARBA00022722"/>
    </source>
</evidence>
<evidence type="ECO:0000313" key="10">
    <source>
        <dbReference type="Proteomes" id="UP000653565"/>
    </source>
</evidence>
<proteinExistence type="inferred from homology"/>
<dbReference type="Gene3D" id="1.10.575.10">
    <property type="entry name" value="P1 Nuclease"/>
    <property type="match status" value="2"/>
</dbReference>
<keyword evidence="5" id="KW-0378">Hydrolase</keyword>
<dbReference type="PANTHER" id="PTHR33146">
    <property type="entry name" value="ENDONUCLEASE 4"/>
    <property type="match status" value="1"/>
</dbReference>
<reference evidence="9" key="1">
    <citation type="journal article" date="2020" name="bioRxiv">
        <title>Genomic and phenotypic heterogeneity of clinical isolates of the human pathogens Aspergillus fumigatus, Aspergillus lentulus and Aspergillus fumigatiaffinis.</title>
        <authorList>
            <person name="dos Santos R.A.C."/>
            <person name="Steenwyk J.L."/>
            <person name="Rivero-Menendez O."/>
            <person name="Mead M.E."/>
            <person name="Silva L.P."/>
            <person name="Bastos R.W."/>
            <person name="Alastruey-Izquierdo A."/>
            <person name="Goldman G.H."/>
            <person name="Rokas A."/>
        </authorList>
    </citation>
    <scope>NUCLEOTIDE SEQUENCE</scope>
    <source>
        <strain evidence="9">CNM-CM6805</strain>
    </source>
</reference>
<accession>A0A8H4GU51</accession>
<dbReference type="GO" id="GO:0004519">
    <property type="term" value="F:endonuclease activity"/>
    <property type="evidence" value="ECO:0007669"/>
    <property type="project" value="UniProtKB-KW"/>
</dbReference>
<keyword evidence="6" id="KW-1015">Disulfide bond</keyword>
<dbReference type="Pfam" id="PF02265">
    <property type="entry name" value="S1-P1_nuclease"/>
    <property type="match status" value="2"/>
</dbReference>
<dbReference type="AlphaFoldDB" id="A0A8H4GU51"/>
<evidence type="ECO:0000256" key="8">
    <source>
        <dbReference type="SAM" id="SignalP"/>
    </source>
</evidence>
<evidence type="ECO:0000256" key="5">
    <source>
        <dbReference type="ARBA" id="ARBA00022801"/>
    </source>
</evidence>
<feature type="signal peptide" evidence="8">
    <location>
        <begin position="1"/>
        <end position="19"/>
    </location>
</feature>
<evidence type="ECO:0000256" key="1">
    <source>
        <dbReference type="ARBA" id="ARBA00009547"/>
    </source>
</evidence>
<dbReference type="InterPro" id="IPR003154">
    <property type="entry name" value="S1/P1nuclease"/>
</dbReference>
<comment type="similarity">
    <text evidence="1">Belongs to the nuclease type I family.</text>
</comment>
<dbReference type="GO" id="GO:0006308">
    <property type="term" value="P:DNA catabolic process"/>
    <property type="evidence" value="ECO:0007669"/>
    <property type="project" value="InterPro"/>
</dbReference>
<dbReference type="GO" id="GO:0003676">
    <property type="term" value="F:nucleic acid binding"/>
    <property type="evidence" value="ECO:0007669"/>
    <property type="project" value="InterPro"/>
</dbReference>
<evidence type="ECO:0000256" key="3">
    <source>
        <dbReference type="ARBA" id="ARBA00022723"/>
    </source>
</evidence>
<evidence type="ECO:0000313" key="9">
    <source>
        <dbReference type="EMBL" id="KAF4228318.1"/>
    </source>
</evidence>
<keyword evidence="4" id="KW-0255">Endonuclease</keyword>
<dbReference type="SUPFAM" id="SSF48537">
    <property type="entry name" value="Phospholipase C/P1 nuclease"/>
    <property type="match status" value="2"/>
</dbReference>